<dbReference type="InterPro" id="IPR000595">
    <property type="entry name" value="cNMP-bd_dom"/>
</dbReference>
<evidence type="ECO:0000313" key="4">
    <source>
        <dbReference type="Proteomes" id="UP001165083"/>
    </source>
</evidence>
<dbReference type="InterPro" id="IPR014710">
    <property type="entry name" value="RmlC-like_jellyroll"/>
</dbReference>
<keyword evidence="4" id="KW-1185">Reference proteome</keyword>
<gene>
    <name evidence="3" type="ORF">Plil01_000995100</name>
</gene>
<name>A0A9W6WZP8_9STRA</name>
<dbReference type="InterPro" id="IPR001849">
    <property type="entry name" value="PH_domain"/>
</dbReference>
<organism evidence="3 4">
    <name type="scientific">Phytophthora lilii</name>
    <dbReference type="NCBI Taxonomy" id="2077276"/>
    <lineage>
        <taxon>Eukaryota</taxon>
        <taxon>Sar</taxon>
        <taxon>Stramenopiles</taxon>
        <taxon>Oomycota</taxon>
        <taxon>Peronosporomycetes</taxon>
        <taxon>Peronosporales</taxon>
        <taxon>Peronosporaceae</taxon>
        <taxon>Phytophthora</taxon>
    </lineage>
</organism>
<sequence>MCLNYSSTAKNPQPLSHWRSATTRQLKEGEDLFATDADNDFFCTSAFAIVRNGCLDIHCVEYGDILSNMANTSHASSAPERLNTLNTQNALTVPKDPIVSLTRGQTFGDQMVALGHQHIWAANPRRRRQVSIRFKVIAGDPSTEILWITRDQYEQLVREDQLRLSYTPIFGTACVTQSAISLACAIETREVSQITRNLLTSATLSKFFFQFPPIVLERFCHHMQIQRFESCGVLVETGGIIDNVYVVVTGALHTHNFRGSETDRSGAKKTLVHQGSARRMSLSQDVHFIPGDAFGARELMKRCYNCEAPVLADSNTILLCIARSPFERWVAPMRHNTIVKAGGILQPFVWRHSSPPSSPRYSYSPSFMKLNRRQSGPSMFSSGVVEPDRGKMRRLDEAAILLKRFGLFQTLPRFLLAQMLTQATLLCRSAGEELFREGDVQRALVVVLSGFVSFYSLENMSATVDMFQKHPFCVYAAFSGSTTNPEDYVSERKPIKNVVSSPTAIKHRAAMHGVHIQTLPSRNAFRTGVLQECTVCPATVLAQTNCEYLVFDESTYSHLLAEHVPAVNMDDYVVPPEPVQPPVLPAPVLTDTADLSLVPPQPTPKLAVPREVYRPGAIPSHLLSYLETARIPWLPPTSAKKTLLLRSMHHMYLAPGQRLIQHNEIMKQLVFVVSGKLAVYVRESQEVTSILNASQRSVQSAALERSVASNYLTTSQQLYQERGSIIGLSNRKALQRKIARISEMETLESEPESKSTSSNTRFTAFVLHAAKEAKTRQSSISKDLQTSSNSPPSTRRSLHSMVNKVKFQRKAGDQSTNDKSLDSKEASKTLFMLHLCPGDIYGDEITAPSGIFRSVHDIYADTSQVGSPNVKESGADRQHQLSTKTEVLCLDRYVLHSILAKTEEEAANELIGRASNAKAKWQLASQKLLKRASHSTLEDPGGYAKLKKTPKLFDFFKNILNQRRFLTMGALAHFPLLRDLPEDARRELCLHARFEALDRYTDAYKGNGESNGSDHRFFLLLNGRINLVANGPNSHIVTQGTNLSAPDRSLCEVTAGEGFGEFEILVPERRGSIPVKEVYLLKEGTCCIRQLVTLVPHSYNECCYDFCDDEHSATNGDTRLVQPKKSVKGLKVMATVADVSAGHVFWIDTDHCPITLVATSASVTIASISVDKLKAIVPRGLLASLEDLSTQLHEFYVQQFELAKRVTATVMNEKLAAQSQRLPAIQPCIAQNVCTLPQPCTNILLPSSIAQHQNDNGSHEINLSGKTEVLHDDKANSAYNSQHQAGRYEISNELSVSNLTGSFLTNTQSQERQAVSPLEQASLKQDECSSPEFVTGPTAVQLEEVTRVLRLDVKIPVGEHGYSCSRILRKSTTGLTEWRRHSMKYVHGTFKIPIDYKAAVFLGEDDRVLYEVDVRASVRAQMCLSDSPMRTIRLEPSHIPSNSLGKYFDDSPSPFTKLGDSYRRQRLQWQNHQSAVHTKPYARPPKHKPPKVCRPNPNQRANSIEPSPRLALTRKQGFLTALRVRKIRHDSGDVRDILEAVLPRIHQGRRFFFVLIDNELREYADTISLNSLNQTKCRHCYNLCNPGRACSVSDVPVTPGHAEALLRQSFLLLIDEETQFFCTASSAMDKQKWMTELSQACTLAELEHPVSIKAQLSRPIVATPPPADPASLEAVVIDAFKGRRKSSIKERKRSSIFVPKPKSDDALQVEYHIS</sequence>
<feature type="domain" description="Cyclic nucleotide-binding" evidence="2">
    <location>
        <begin position="976"/>
        <end position="1072"/>
    </location>
</feature>
<comment type="caution">
    <text evidence="3">The sequence shown here is derived from an EMBL/GenBank/DDBJ whole genome shotgun (WGS) entry which is preliminary data.</text>
</comment>
<feature type="domain" description="Cyclic nucleotide-binding" evidence="2">
    <location>
        <begin position="407"/>
        <end position="455"/>
    </location>
</feature>
<feature type="compositionally biased region" description="Low complexity" evidence="1">
    <location>
        <begin position="786"/>
        <end position="795"/>
    </location>
</feature>
<feature type="region of interest" description="Disordered" evidence="1">
    <location>
        <begin position="773"/>
        <end position="798"/>
    </location>
</feature>
<proteinExistence type="predicted"/>
<protein>
    <submittedName>
        <fullName evidence="3">Unnamed protein product</fullName>
    </submittedName>
</protein>
<feature type="region of interest" description="Disordered" evidence="1">
    <location>
        <begin position="1472"/>
        <end position="1504"/>
    </location>
</feature>
<evidence type="ECO:0000259" key="2">
    <source>
        <dbReference type="PROSITE" id="PS50042"/>
    </source>
</evidence>
<dbReference type="OrthoDB" id="75276at2759"/>
<dbReference type="PANTHER" id="PTHR23011">
    <property type="entry name" value="CYCLIC NUCLEOTIDE-BINDING DOMAIN CONTAINING PROTEIN"/>
    <property type="match status" value="1"/>
</dbReference>
<dbReference type="EMBL" id="BSXW01000511">
    <property type="protein sequence ID" value="GMF24328.1"/>
    <property type="molecule type" value="Genomic_DNA"/>
</dbReference>
<reference evidence="3" key="1">
    <citation type="submission" date="2023-04" db="EMBL/GenBank/DDBJ databases">
        <title>Phytophthora lilii NBRC 32176.</title>
        <authorList>
            <person name="Ichikawa N."/>
            <person name="Sato H."/>
            <person name="Tonouchi N."/>
        </authorList>
    </citation>
    <scope>NUCLEOTIDE SEQUENCE</scope>
    <source>
        <strain evidence="3">NBRC 32176</strain>
    </source>
</reference>
<evidence type="ECO:0000313" key="3">
    <source>
        <dbReference type="EMBL" id="GMF24328.1"/>
    </source>
</evidence>
<dbReference type="SUPFAM" id="SSF51206">
    <property type="entry name" value="cAMP-binding domain-like"/>
    <property type="match status" value="4"/>
</dbReference>
<feature type="compositionally biased region" description="Polar residues" evidence="1">
    <location>
        <begin position="776"/>
        <end position="785"/>
    </location>
</feature>
<dbReference type="Proteomes" id="UP001165083">
    <property type="component" value="Unassembled WGS sequence"/>
</dbReference>
<dbReference type="Gene3D" id="2.60.120.10">
    <property type="entry name" value="Jelly Rolls"/>
    <property type="match status" value="3"/>
</dbReference>
<dbReference type="SMART" id="SM00233">
    <property type="entry name" value="PH"/>
    <property type="match status" value="1"/>
</dbReference>
<dbReference type="CDD" id="cd00038">
    <property type="entry name" value="CAP_ED"/>
    <property type="match status" value="1"/>
</dbReference>
<evidence type="ECO:0000256" key="1">
    <source>
        <dbReference type="SAM" id="MobiDB-lite"/>
    </source>
</evidence>
<accession>A0A9W6WZP8</accession>
<feature type="domain" description="Cyclic nucleotide-binding" evidence="2">
    <location>
        <begin position="207"/>
        <end position="328"/>
    </location>
</feature>
<dbReference type="PROSITE" id="PS50042">
    <property type="entry name" value="CNMP_BINDING_3"/>
    <property type="match status" value="3"/>
</dbReference>
<dbReference type="InterPro" id="IPR018490">
    <property type="entry name" value="cNMP-bd_dom_sf"/>
</dbReference>
<dbReference type="PANTHER" id="PTHR23011:SF28">
    <property type="entry name" value="CYCLIC NUCLEOTIDE-BINDING DOMAIN CONTAINING PROTEIN"/>
    <property type="match status" value="1"/>
</dbReference>